<organism evidence="7">
    <name type="scientific">marine metagenome</name>
    <dbReference type="NCBI Taxonomy" id="408172"/>
    <lineage>
        <taxon>unclassified sequences</taxon>
        <taxon>metagenomes</taxon>
        <taxon>ecological metagenomes</taxon>
    </lineage>
</organism>
<evidence type="ECO:0000256" key="3">
    <source>
        <dbReference type="ARBA" id="ARBA00022827"/>
    </source>
</evidence>
<evidence type="ECO:0000256" key="1">
    <source>
        <dbReference type="ARBA" id="ARBA00001974"/>
    </source>
</evidence>
<dbReference type="SUPFAM" id="SSF51905">
    <property type="entry name" value="FAD/NAD(P)-binding domain"/>
    <property type="match status" value="2"/>
</dbReference>
<feature type="domain" description="FAD/NAD(P)-binding" evidence="5">
    <location>
        <begin position="5"/>
        <end position="299"/>
    </location>
</feature>
<feature type="domain" description="Reductase C-terminal" evidence="6">
    <location>
        <begin position="321"/>
        <end position="396"/>
    </location>
</feature>
<sequence>VLDAVTIVGASLAGFWAAETLRRDGFDGPVVLIGEEPYAPYDRPPLSKKYLAGDLDDDRLDLVSADRLADLDLDLRLGCRATGLEVTSRTLEVDGIAEPFDGLVLATGARCRTLPDTEGMAGVYTLRTRDDAAAIRDALAAGVRRMIVVGAGFIGAEVASTAVQRGVEVTMVEALDTPFGRVLGTEMGAVVADVHRSHGVELRTGTGVDRVLGDDRVTGVRLADGSTLDADLLVVGIGVVPATDWMEGSGLVLDDGVVCDATCLAADRVVAAGDVARWPNPRYEGLMRVEHWDNAVQQGVHAARRLLQTEEEATPFAPVPWFWSDQYDRKVQLAGRTHPDDDVQVAVGSTAEHRFVAFYGREGRLTAVLGMNRPRHVMQARALLEQDASWDEAQALAADWD</sequence>
<dbReference type="PRINTS" id="PR00368">
    <property type="entry name" value="FADPNR"/>
</dbReference>
<evidence type="ECO:0000313" key="7">
    <source>
        <dbReference type="EMBL" id="SUZ51105.1"/>
    </source>
</evidence>
<dbReference type="EMBL" id="UINC01000206">
    <property type="protein sequence ID" value="SUZ51105.1"/>
    <property type="molecule type" value="Genomic_DNA"/>
</dbReference>
<proteinExistence type="predicted"/>
<keyword evidence="3" id="KW-0274">FAD</keyword>
<gene>
    <name evidence="7" type="ORF">METZ01_LOCUS3959</name>
</gene>
<keyword evidence="4" id="KW-0560">Oxidoreductase</keyword>
<dbReference type="Pfam" id="PF07992">
    <property type="entry name" value="Pyr_redox_2"/>
    <property type="match status" value="1"/>
</dbReference>
<dbReference type="Gene3D" id="3.50.50.60">
    <property type="entry name" value="FAD/NAD(P)-binding domain"/>
    <property type="match status" value="2"/>
</dbReference>
<dbReference type="Pfam" id="PF14759">
    <property type="entry name" value="Reductase_C"/>
    <property type="match status" value="1"/>
</dbReference>
<dbReference type="GO" id="GO:0005737">
    <property type="term" value="C:cytoplasm"/>
    <property type="evidence" value="ECO:0007669"/>
    <property type="project" value="TreeGrafter"/>
</dbReference>
<evidence type="ECO:0000256" key="4">
    <source>
        <dbReference type="ARBA" id="ARBA00023002"/>
    </source>
</evidence>
<dbReference type="Gene3D" id="3.30.390.30">
    <property type="match status" value="1"/>
</dbReference>
<accession>A0A381N9B8</accession>
<dbReference type="PRINTS" id="PR00411">
    <property type="entry name" value="PNDRDTASEI"/>
</dbReference>
<evidence type="ECO:0008006" key="8">
    <source>
        <dbReference type="Google" id="ProtNLM"/>
    </source>
</evidence>
<dbReference type="AlphaFoldDB" id="A0A381N9B8"/>
<dbReference type="GO" id="GO:0016651">
    <property type="term" value="F:oxidoreductase activity, acting on NAD(P)H"/>
    <property type="evidence" value="ECO:0007669"/>
    <property type="project" value="TreeGrafter"/>
</dbReference>
<dbReference type="InterPro" id="IPR028202">
    <property type="entry name" value="Reductase_C"/>
</dbReference>
<keyword evidence="2" id="KW-0285">Flavoprotein</keyword>
<name>A0A381N9B8_9ZZZZ</name>
<dbReference type="InterPro" id="IPR036188">
    <property type="entry name" value="FAD/NAD-bd_sf"/>
</dbReference>
<dbReference type="InterPro" id="IPR050446">
    <property type="entry name" value="FAD-oxidoreductase/Apoptosis"/>
</dbReference>
<comment type="cofactor">
    <cofactor evidence="1">
        <name>FAD</name>
        <dbReference type="ChEBI" id="CHEBI:57692"/>
    </cofactor>
</comment>
<evidence type="ECO:0000256" key="2">
    <source>
        <dbReference type="ARBA" id="ARBA00022630"/>
    </source>
</evidence>
<evidence type="ECO:0000259" key="6">
    <source>
        <dbReference type="Pfam" id="PF14759"/>
    </source>
</evidence>
<evidence type="ECO:0000259" key="5">
    <source>
        <dbReference type="Pfam" id="PF07992"/>
    </source>
</evidence>
<dbReference type="SUPFAM" id="SSF55424">
    <property type="entry name" value="FAD/NAD-linked reductases, dimerisation (C-terminal) domain"/>
    <property type="match status" value="1"/>
</dbReference>
<dbReference type="InterPro" id="IPR016156">
    <property type="entry name" value="FAD/NAD-linked_Rdtase_dimer_sf"/>
</dbReference>
<dbReference type="PANTHER" id="PTHR43557:SF2">
    <property type="entry name" value="RIESKE DOMAIN-CONTAINING PROTEIN-RELATED"/>
    <property type="match status" value="1"/>
</dbReference>
<reference evidence="7" key="1">
    <citation type="submission" date="2018-05" db="EMBL/GenBank/DDBJ databases">
        <authorList>
            <person name="Lanie J.A."/>
            <person name="Ng W.-L."/>
            <person name="Kazmierczak K.M."/>
            <person name="Andrzejewski T.M."/>
            <person name="Davidsen T.M."/>
            <person name="Wayne K.J."/>
            <person name="Tettelin H."/>
            <person name="Glass J.I."/>
            <person name="Rusch D."/>
            <person name="Podicherti R."/>
            <person name="Tsui H.-C.T."/>
            <person name="Winkler M.E."/>
        </authorList>
    </citation>
    <scope>NUCLEOTIDE SEQUENCE</scope>
</reference>
<protein>
    <recommendedName>
        <fullName evidence="8">FAD/NAD(P)-binding domain-containing protein</fullName>
    </recommendedName>
</protein>
<dbReference type="InterPro" id="IPR023753">
    <property type="entry name" value="FAD/NAD-binding_dom"/>
</dbReference>
<feature type="non-terminal residue" evidence="7">
    <location>
        <position position="1"/>
    </location>
</feature>
<dbReference type="PANTHER" id="PTHR43557">
    <property type="entry name" value="APOPTOSIS-INDUCING FACTOR 1"/>
    <property type="match status" value="1"/>
</dbReference>